<organism evidence="2">
    <name type="scientific">hydrocarbon metagenome</name>
    <dbReference type="NCBI Taxonomy" id="938273"/>
    <lineage>
        <taxon>unclassified sequences</taxon>
        <taxon>metagenomes</taxon>
        <taxon>ecological metagenomes</taxon>
    </lineage>
</organism>
<feature type="domain" description="MoeA C-terminal" evidence="1">
    <location>
        <begin position="38"/>
        <end position="107"/>
    </location>
</feature>
<dbReference type="SUPFAM" id="SSF63867">
    <property type="entry name" value="MoeA C-terminal domain-like"/>
    <property type="match status" value="1"/>
</dbReference>
<name>A0A0W8E4E9_9ZZZZ</name>
<dbReference type="PANTHER" id="PTHR10192">
    <property type="entry name" value="MOLYBDOPTERIN BIOSYNTHESIS PROTEIN"/>
    <property type="match status" value="1"/>
</dbReference>
<dbReference type="PANTHER" id="PTHR10192:SF5">
    <property type="entry name" value="GEPHYRIN"/>
    <property type="match status" value="1"/>
</dbReference>
<gene>
    <name evidence="2" type="ORF">ASZ90_018969</name>
</gene>
<proteinExistence type="predicted"/>
<dbReference type="InterPro" id="IPR036688">
    <property type="entry name" value="MoeA_C_domain_IV_sf"/>
</dbReference>
<comment type="caution">
    <text evidence="2">The sequence shown here is derived from an EMBL/GenBank/DDBJ whole genome shotgun (WGS) entry which is preliminary data.</text>
</comment>
<dbReference type="GO" id="GO:0061599">
    <property type="term" value="F:molybdopterin molybdotransferase activity"/>
    <property type="evidence" value="ECO:0007669"/>
    <property type="project" value="TreeGrafter"/>
</dbReference>
<dbReference type="GO" id="GO:0006777">
    <property type="term" value="P:Mo-molybdopterin cofactor biosynthetic process"/>
    <property type="evidence" value="ECO:0007669"/>
    <property type="project" value="TreeGrafter"/>
</dbReference>
<evidence type="ECO:0000313" key="2">
    <source>
        <dbReference type="EMBL" id="KUG03536.1"/>
    </source>
</evidence>
<sequence>MNEKLIIGLPGHPVSALMMFNIVCSPFLKPDTGQKVMVKVTQNIASQPGRDDFVPVVLEEEDKQLLGRPLLGKSGLMSILSLADAFIHIPYEQQGILAGSIVTAWLF</sequence>
<dbReference type="Pfam" id="PF03454">
    <property type="entry name" value="MoeA_C"/>
    <property type="match status" value="1"/>
</dbReference>
<dbReference type="InterPro" id="IPR036425">
    <property type="entry name" value="MoaB/Mog-like_dom_sf"/>
</dbReference>
<dbReference type="AlphaFoldDB" id="A0A0W8E4E9"/>
<reference evidence="2" key="1">
    <citation type="journal article" date="2015" name="Proc. Natl. Acad. Sci. U.S.A.">
        <title>Networks of energetic and metabolic interactions define dynamics in microbial communities.</title>
        <authorList>
            <person name="Embree M."/>
            <person name="Liu J.K."/>
            <person name="Al-Bassam M.M."/>
            <person name="Zengler K."/>
        </authorList>
    </citation>
    <scope>NUCLEOTIDE SEQUENCE</scope>
</reference>
<dbReference type="SUPFAM" id="SSF53218">
    <property type="entry name" value="Molybdenum cofactor biosynthesis proteins"/>
    <property type="match status" value="1"/>
</dbReference>
<accession>A0A0W8E4E9</accession>
<dbReference type="InterPro" id="IPR005111">
    <property type="entry name" value="MoeA_C_domain_IV"/>
</dbReference>
<dbReference type="GO" id="GO:0005829">
    <property type="term" value="C:cytosol"/>
    <property type="evidence" value="ECO:0007669"/>
    <property type="project" value="TreeGrafter"/>
</dbReference>
<dbReference type="Gene3D" id="2.40.340.10">
    <property type="entry name" value="MoeA, C-terminal, domain IV"/>
    <property type="match status" value="1"/>
</dbReference>
<protein>
    <submittedName>
        <fullName evidence="2">Molybdopterin biosynthesis protein moea</fullName>
    </submittedName>
</protein>
<dbReference type="InterPro" id="IPR038987">
    <property type="entry name" value="MoeA-like"/>
</dbReference>
<evidence type="ECO:0000259" key="1">
    <source>
        <dbReference type="Pfam" id="PF03454"/>
    </source>
</evidence>
<dbReference type="EMBL" id="LNQE01001877">
    <property type="protein sequence ID" value="KUG03536.1"/>
    <property type="molecule type" value="Genomic_DNA"/>
</dbReference>